<evidence type="ECO:0000256" key="1">
    <source>
        <dbReference type="SAM" id="MobiDB-lite"/>
    </source>
</evidence>
<dbReference type="InterPro" id="IPR007268">
    <property type="entry name" value="Rad9/Ddc1"/>
</dbReference>
<dbReference type="KEGG" id="slb:AWJ20_4929"/>
<dbReference type="EMBL" id="CP014502">
    <property type="protein sequence ID" value="ANB13976.1"/>
    <property type="molecule type" value="Genomic_DNA"/>
</dbReference>
<accession>A0A167EEK7</accession>
<feature type="region of interest" description="Disordered" evidence="1">
    <location>
        <begin position="216"/>
        <end position="244"/>
    </location>
</feature>
<name>A0A167EEK7_9ASCO</name>
<feature type="compositionally biased region" description="Polar residues" evidence="1">
    <location>
        <begin position="216"/>
        <end position="227"/>
    </location>
</feature>
<dbReference type="AlphaFoldDB" id="A0A167EEK7"/>
<evidence type="ECO:0000313" key="2">
    <source>
        <dbReference type="EMBL" id="ANB13976.1"/>
    </source>
</evidence>
<dbReference type="GeneID" id="30037114"/>
<sequence length="348" mass="37850">MKNYLELMAQRAEIFEITFGAEHVQLSSYTTGIYTSESTILRQPLNTQMIMRLDQIEALAVEENMSLGIRLKEFRVFISLLDSLSPQSLFEAYFFKAGYPMLFSLSDQAVISLPVQQLNPGGDSTGGGGPAKAVPRGIDISFVFLTTGPSTGSDIGTTSTTSHLPSDSDAIVESRNVSIIRRGISRAAAASDTMTTSGSTTTAAESIIGARSMSTVTDTDSLTSGGRNHNHNRRAYNFDGDDPSGSLTASGSMLVDSAHELNNNNNDDYEIQPSVRWNDNDDHELMAPDQTMHQQQPQPSTTESSLFVYQENDDEEEALDHELLTFASQLDAIGPTQNKSQAHGLFDD</sequence>
<dbReference type="Pfam" id="PF04139">
    <property type="entry name" value="Rad9"/>
    <property type="match status" value="1"/>
</dbReference>
<organism evidence="2 3">
    <name type="scientific">Sugiyamaella lignohabitans</name>
    <dbReference type="NCBI Taxonomy" id="796027"/>
    <lineage>
        <taxon>Eukaryota</taxon>
        <taxon>Fungi</taxon>
        <taxon>Dikarya</taxon>
        <taxon>Ascomycota</taxon>
        <taxon>Saccharomycotina</taxon>
        <taxon>Dipodascomycetes</taxon>
        <taxon>Dipodascales</taxon>
        <taxon>Trichomonascaceae</taxon>
        <taxon>Sugiyamaella</taxon>
    </lineage>
</organism>
<evidence type="ECO:0000313" key="3">
    <source>
        <dbReference type="Proteomes" id="UP000189580"/>
    </source>
</evidence>
<dbReference type="OrthoDB" id="60092at2759"/>
<proteinExistence type="predicted"/>
<dbReference type="Proteomes" id="UP000189580">
    <property type="component" value="Chromosome d"/>
</dbReference>
<dbReference type="RefSeq" id="XP_018736453.1">
    <property type="nucleotide sequence ID" value="XM_018882034.1"/>
</dbReference>
<gene>
    <name evidence="2" type="ORF">AWJ20_4929</name>
</gene>
<reference evidence="2 3" key="1">
    <citation type="submission" date="2016-02" db="EMBL/GenBank/DDBJ databases">
        <title>Complete genome sequence and transcriptome regulation of the pentose utilising yeast Sugiyamaella lignohabitans.</title>
        <authorList>
            <person name="Bellasio M."/>
            <person name="Peymann A."/>
            <person name="Valli M."/>
            <person name="Sipitzky M."/>
            <person name="Graf A."/>
            <person name="Sauer M."/>
            <person name="Marx H."/>
            <person name="Mattanovich D."/>
        </authorList>
    </citation>
    <scope>NUCLEOTIDE SEQUENCE [LARGE SCALE GENOMIC DNA]</scope>
    <source>
        <strain evidence="2 3">CBS 10342</strain>
    </source>
</reference>
<protein>
    <submittedName>
        <fullName evidence="2">Uncharacterized protein</fullName>
    </submittedName>
</protein>
<dbReference type="GO" id="GO:0000077">
    <property type="term" value="P:DNA damage checkpoint signaling"/>
    <property type="evidence" value="ECO:0007669"/>
    <property type="project" value="InterPro"/>
</dbReference>
<dbReference type="Gene3D" id="3.70.10.10">
    <property type="match status" value="1"/>
</dbReference>
<keyword evidence="3" id="KW-1185">Reference proteome</keyword>
<dbReference type="GO" id="GO:0030896">
    <property type="term" value="C:checkpoint clamp complex"/>
    <property type="evidence" value="ECO:0007669"/>
    <property type="project" value="InterPro"/>
</dbReference>